<dbReference type="InterPro" id="IPR036259">
    <property type="entry name" value="MFS_trans_sf"/>
</dbReference>
<evidence type="ECO:0000259" key="6">
    <source>
        <dbReference type="PROSITE" id="PS50850"/>
    </source>
</evidence>
<feature type="transmembrane region" description="Helical" evidence="5">
    <location>
        <begin position="24"/>
        <end position="46"/>
    </location>
</feature>
<proteinExistence type="predicted"/>
<feature type="transmembrane region" description="Helical" evidence="5">
    <location>
        <begin position="374"/>
        <end position="393"/>
    </location>
</feature>
<dbReference type="GO" id="GO:0022857">
    <property type="term" value="F:transmembrane transporter activity"/>
    <property type="evidence" value="ECO:0007669"/>
    <property type="project" value="InterPro"/>
</dbReference>
<evidence type="ECO:0000256" key="5">
    <source>
        <dbReference type="SAM" id="Phobius"/>
    </source>
</evidence>
<feature type="transmembrane region" description="Helical" evidence="5">
    <location>
        <begin position="148"/>
        <end position="168"/>
    </location>
</feature>
<keyword evidence="7" id="KW-1185">Reference proteome</keyword>
<dbReference type="OrthoDB" id="3936150at2759"/>
<keyword evidence="4 5" id="KW-0472">Membrane</keyword>
<feature type="transmembrane region" description="Helical" evidence="5">
    <location>
        <begin position="464"/>
        <end position="486"/>
    </location>
</feature>
<feature type="transmembrane region" description="Helical" evidence="5">
    <location>
        <begin position="439"/>
        <end position="458"/>
    </location>
</feature>
<feature type="transmembrane region" description="Helical" evidence="5">
    <location>
        <begin position="405"/>
        <end position="427"/>
    </location>
</feature>
<evidence type="ECO:0000256" key="2">
    <source>
        <dbReference type="ARBA" id="ARBA00022692"/>
    </source>
</evidence>
<dbReference type="PROSITE" id="PS00216">
    <property type="entry name" value="SUGAR_TRANSPORT_1"/>
    <property type="match status" value="1"/>
</dbReference>
<dbReference type="InterPro" id="IPR005828">
    <property type="entry name" value="MFS_sugar_transport-like"/>
</dbReference>
<dbReference type="SUPFAM" id="SSF103473">
    <property type="entry name" value="MFS general substrate transporter"/>
    <property type="match status" value="1"/>
</dbReference>
<sequence length="520" mass="58012">MASEVNKLLEGILEETGGMGRFQFITITLINLCKVPITWSVLMMMFGGATPDWWCGGSRNSSLVSMDEYTDADNETMVTSSFKVCNMNGSLDCTFKVFDSDMNTIISEWDLVCGKKWIPGVIISIQMVGLMASGYLSGQLSDLFGRKVIFFLSIFLLAASNIIAAFSTSWQMFAGFRFLIGFAAGLFLSVYLSYIIEFTPRKFRPMLQAIPSWSLAATVFGLLAWLLPDWRHLQILTGVVAAPFLLCWFIIPESFRWLFSHQKIDQAKQIVHKIAKINKVAPPDLQEVEGALQKSHTVDRKYTVIDICRHWYLLKRALIVSFAWIAMAYAYYGISFGVDKLSGSLYLNMFILSMLEIPGSFIAWYFMNRIGRRWSYFIFSMFSAAGALVVGVAENFEFENKGMVVNAFAFVVKLGCAIAWSCVFIITSECFPTVLRTTGYGLASSLCRIGPILAPLSLSLSATYAGFLYFTCSAVTFVSGMSIFCIPETKNRALEDLIASGDTNAILTVEKNEKDKCTAE</sequence>
<feature type="transmembrane region" description="Helical" evidence="5">
    <location>
        <begin position="117"/>
        <end position="136"/>
    </location>
</feature>
<dbReference type="Gene3D" id="1.20.1250.20">
    <property type="entry name" value="MFS general substrate transporter like domains"/>
    <property type="match status" value="1"/>
</dbReference>
<feature type="domain" description="Major facilitator superfamily (MFS) profile" evidence="6">
    <location>
        <begin position="78"/>
        <end position="490"/>
    </location>
</feature>
<dbReference type="RefSeq" id="XP_022286133.1">
    <property type="nucleotide sequence ID" value="XM_022430425.1"/>
</dbReference>
<feature type="transmembrane region" description="Helical" evidence="5">
    <location>
        <begin position="174"/>
        <end position="194"/>
    </location>
</feature>
<gene>
    <name evidence="8" type="primary">LOC111099072</name>
</gene>
<evidence type="ECO:0000313" key="8">
    <source>
        <dbReference type="RefSeq" id="XP_022286133.1"/>
    </source>
</evidence>
<dbReference type="KEGG" id="cvn:111099072"/>
<dbReference type="InterPro" id="IPR020846">
    <property type="entry name" value="MFS_dom"/>
</dbReference>
<feature type="transmembrane region" description="Helical" evidence="5">
    <location>
        <begin position="317"/>
        <end position="334"/>
    </location>
</feature>
<dbReference type="Proteomes" id="UP000694844">
    <property type="component" value="Chromosome 5"/>
</dbReference>
<dbReference type="PROSITE" id="PS00217">
    <property type="entry name" value="SUGAR_TRANSPORT_2"/>
    <property type="match status" value="1"/>
</dbReference>
<name>A0A8B8A621_CRAVI</name>
<dbReference type="GeneID" id="111099072"/>
<feature type="transmembrane region" description="Helical" evidence="5">
    <location>
        <begin position="206"/>
        <end position="227"/>
    </location>
</feature>
<dbReference type="PROSITE" id="PS50850">
    <property type="entry name" value="MFS"/>
    <property type="match status" value="1"/>
</dbReference>
<evidence type="ECO:0000256" key="4">
    <source>
        <dbReference type="ARBA" id="ARBA00023136"/>
    </source>
</evidence>
<dbReference type="InterPro" id="IPR005829">
    <property type="entry name" value="Sugar_transporter_CS"/>
</dbReference>
<feature type="transmembrane region" description="Helical" evidence="5">
    <location>
        <begin position="233"/>
        <end position="251"/>
    </location>
</feature>
<dbReference type="Pfam" id="PF00083">
    <property type="entry name" value="Sugar_tr"/>
    <property type="match status" value="1"/>
</dbReference>
<comment type="subcellular location">
    <subcellularLocation>
        <location evidence="1">Membrane</location>
        <topology evidence="1">Multi-pass membrane protein</topology>
    </subcellularLocation>
</comment>
<evidence type="ECO:0000256" key="1">
    <source>
        <dbReference type="ARBA" id="ARBA00004141"/>
    </source>
</evidence>
<dbReference type="PANTHER" id="PTHR24064">
    <property type="entry name" value="SOLUTE CARRIER FAMILY 22 MEMBER"/>
    <property type="match status" value="1"/>
</dbReference>
<keyword evidence="3 5" id="KW-1133">Transmembrane helix</keyword>
<accession>A0A8B8A621</accession>
<reference evidence="8" key="1">
    <citation type="submission" date="2025-08" db="UniProtKB">
        <authorList>
            <consortium name="RefSeq"/>
        </authorList>
    </citation>
    <scope>IDENTIFICATION</scope>
    <source>
        <tissue evidence="8">Whole sample</tissue>
    </source>
</reference>
<evidence type="ECO:0000313" key="7">
    <source>
        <dbReference type="Proteomes" id="UP000694844"/>
    </source>
</evidence>
<feature type="transmembrane region" description="Helical" evidence="5">
    <location>
        <begin position="346"/>
        <end position="367"/>
    </location>
</feature>
<protein>
    <submittedName>
        <fullName evidence="8">Solute carrier family 22 member 6-A-like</fullName>
    </submittedName>
</protein>
<organism evidence="7 8">
    <name type="scientific">Crassostrea virginica</name>
    <name type="common">Eastern oyster</name>
    <dbReference type="NCBI Taxonomy" id="6565"/>
    <lineage>
        <taxon>Eukaryota</taxon>
        <taxon>Metazoa</taxon>
        <taxon>Spiralia</taxon>
        <taxon>Lophotrochozoa</taxon>
        <taxon>Mollusca</taxon>
        <taxon>Bivalvia</taxon>
        <taxon>Autobranchia</taxon>
        <taxon>Pteriomorphia</taxon>
        <taxon>Ostreida</taxon>
        <taxon>Ostreoidea</taxon>
        <taxon>Ostreidae</taxon>
        <taxon>Crassostrea</taxon>
    </lineage>
</organism>
<evidence type="ECO:0000256" key="3">
    <source>
        <dbReference type="ARBA" id="ARBA00022989"/>
    </source>
</evidence>
<keyword evidence="2 5" id="KW-0812">Transmembrane</keyword>
<dbReference type="AlphaFoldDB" id="A0A8B8A621"/>
<dbReference type="GO" id="GO:0016020">
    <property type="term" value="C:membrane"/>
    <property type="evidence" value="ECO:0007669"/>
    <property type="project" value="UniProtKB-SubCell"/>
</dbReference>